<keyword evidence="4" id="KW-1185">Reference proteome</keyword>
<dbReference type="InterPro" id="IPR030395">
    <property type="entry name" value="GP_PDE_dom"/>
</dbReference>
<evidence type="ECO:0000259" key="2">
    <source>
        <dbReference type="PROSITE" id="PS51704"/>
    </source>
</evidence>
<dbReference type="RefSeq" id="XP_009497686.1">
    <property type="nucleotide sequence ID" value="XM_009499411.1"/>
</dbReference>
<accession>A0A058Z150</accession>
<dbReference type="InterPro" id="IPR017946">
    <property type="entry name" value="PLC-like_Pdiesterase_TIM-brl"/>
</dbReference>
<dbReference type="GO" id="GO:0008081">
    <property type="term" value="F:phosphoric diester hydrolase activity"/>
    <property type="evidence" value="ECO:0007669"/>
    <property type="project" value="InterPro"/>
</dbReference>
<dbReference type="PANTHER" id="PTHR46211">
    <property type="entry name" value="GLYCEROPHOSPHORYL DIESTER PHOSPHODIESTERASE"/>
    <property type="match status" value="1"/>
</dbReference>
<feature type="region of interest" description="Disordered" evidence="1">
    <location>
        <begin position="1"/>
        <end position="50"/>
    </location>
</feature>
<dbReference type="OrthoDB" id="197419at2759"/>
<reference evidence="3" key="1">
    <citation type="submission" date="2013-04" db="EMBL/GenBank/DDBJ databases">
        <title>The Genome Sequence of Fonticula alba ATCC 38817.</title>
        <authorList>
            <consortium name="The Broad Institute Genomics Platform"/>
            <person name="Russ C."/>
            <person name="Cuomo C."/>
            <person name="Burger G."/>
            <person name="Gray M.W."/>
            <person name="Holland P.W.H."/>
            <person name="King N."/>
            <person name="Lang F.B.F."/>
            <person name="Roger A.J."/>
            <person name="Ruiz-Trillo I."/>
            <person name="Brown M."/>
            <person name="Walker B."/>
            <person name="Young S."/>
            <person name="Zeng Q."/>
            <person name="Gargeya S."/>
            <person name="Fitzgerald M."/>
            <person name="Haas B."/>
            <person name="Abouelleil A."/>
            <person name="Allen A.W."/>
            <person name="Alvarado L."/>
            <person name="Arachchi H.M."/>
            <person name="Berlin A.M."/>
            <person name="Chapman S.B."/>
            <person name="Gainer-Dewar J."/>
            <person name="Goldberg J."/>
            <person name="Griggs A."/>
            <person name="Gujja S."/>
            <person name="Hansen M."/>
            <person name="Howarth C."/>
            <person name="Imamovic A."/>
            <person name="Ireland A."/>
            <person name="Larimer J."/>
            <person name="McCowan C."/>
            <person name="Murphy C."/>
            <person name="Pearson M."/>
            <person name="Poon T.W."/>
            <person name="Priest M."/>
            <person name="Roberts A."/>
            <person name="Saif S."/>
            <person name="Shea T."/>
            <person name="Sisk P."/>
            <person name="Sykes S."/>
            <person name="Wortman J."/>
            <person name="Nusbaum C."/>
            <person name="Birren B."/>
        </authorList>
    </citation>
    <scope>NUCLEOTIDE SEQUENCE [LARGE SCALE GENOMIC DNA]</scope>
    <source>
        <strain evidence="3">ATCC 38817</strain>
    </source>
</reference>
<dbReference type="GO" id="GO:0006629">
    <property type="term" value="P:lipid metabolic process"/>
    <property type="evidence" value="ECO:0007669"/>
    <property type="project" value="InterPro"/>
</dbReference>
<feature type="compositionally biased region" description="Acidic residues" evidence="1">
    <location>
        <begin position="20"/>
        <end position="50"/>
    </location>
</feature>
<dbReference type="PANTHER" id="PTHR46211:SF14">
    <property type="entry name" value="GLYCEROPHOSPHODIESTER PHOSPHODIESTERASE"/>
    <property type="match status" value="1"/>
</dbReference>
<feature type="domain" description="GP-PDE" evidence="2">
    <location>
        <begin position="63"/>
        <end position="313"/>
    </location>
</feature>
<sequence length="320" mass="35812">MGEATRPAPPGPPGRLPIDFEGELPDFVQDEADEEPANNDDDDDHHEQEDEEYVLPDINNANRWILGHRGNSWDYPQNTLQAFQSCVDLGCDCNEMDLRRTKDGVLVVFHDASVDSVTNGKGKVNTYTFAELQKLDAGYRFTRDGGKTYPFRGKGYKIPSLAQVFSKIKKGYFNMDMKDDDSRVPQELYNLIRSHGVANRSIVGSFIDRNTEAFRKIAPSIQSLATAKEATAFAAAFHKGDNAAACRAVSASNWQDLPTHLTKNWPAYIKLSHQCKNKVAFWTINDTATMEKLLKDGADGIITDKVAEAARLFRRLGYKK</sequence>
<dbReference type="STRING" id="691883.A0A058Z150"/>
<gene>
    <name evidence="3" type="ORF">H696_05596</name>
</gene>
<dbReference type="AlphaFoldDB" id="A0A058Z150"/>
<dbReference type="Proteomes" id="UP000030693">
    <property type="component" value="Unassembled WGS sequence"/>
</dbReference>
<evidence type="ECO:0000313" key="3">
    <source>
        <dbReference type="EMBL" id="KCV67866.1"/>
    </source>
</evidence>
<dbReference type="eggNOG" id="KOG2258">
    <property type="taxonomic scope" value="Eukaryota"/>
</dbReference>
<dbReference type="Pfam" id="PF03009">
    <property type="entry name" value="GDPD"/>
    <property type="match status" value="1"/>
</dbReference>
<dbReference type="PROSITE" id="PS50007">
    <property type="entry name" value="PIPLC_X_DOMAIN"/>
    <property type="match status" value="1"/>
</dbReference>
<dbReference type="Gene3D" id="3.20.20.190">
    <property type="entry name" value="Phosphatidylinositol (PI) phosphodiesterase"/>
    <property type="match status" value="1"/>
</dbReference>
<evidence type="ECO:0000256" key="1">
    <source>
        <dbReference type="SAM" id="MobiDB-lite"/>
    </source>
</evidence>
<dbReference type="PROSITE" id="PS51704">
    <property type="entry name" value="GP_PDE"/>
    <property type="match status" value="1"/>
</dbReference>
<dbReference type="EMBL" id="KB932212">
    <property type="protein sequence ID" value="KCV67866.1"/>
    <property type="molecule type" value="Genomic_DNA"/>
</dbReference>
<dbReference type="OMA" id="FWTINDT"/>
<dbReference type="GeneID" id="20530321"/>
<dbReference type="SUPFAM" id="SSF51695">
    <property type="entry name" value="PLC-like phosphodiesterases"/>
    <property type="match status" value="1"/>
</dbReference>
<protein>
    <recommendedName>
        <fullName evidence="2">GP-PDE domain-containing protein</fullName>
    </recommendedName>
</protein>
<evidence type="ECO:0000313" key="4">
    <source>
        <dbReference type="Proteomes" id="UP000030693"/>
    </source>
</evidence>
<organism evidence="3">
    <name type="scientific">Fonticula alba</name>
    <name type="common">Slime mold</name>
    <dbReference type="NCBI Taxonomy" id="691883"/>
    <lineage>
        <taxon>Eukaryota</taxon>
        <taxon>Rotosphaerida</taxon>
        <taxon>Fonticulaceae</taxon>
        <taxon>Fonticula</taxon>
    </lineage>
</organism>
<name>A0A058Z150_FONAL</name>
<proteinExistence type="predicted"/>